<dbReference type="EMBL" id="JWZT01002080">
    <property type="protein sequence ID" value="KII70416.1"/>
    <property type="molecule type" value="Genomic_DNA"/>
</dbReference>
<comment type="caution">
    <text evidence="1">The sequence shown here is derived from an EMBL/GenBank/DDBJ whole genome shotgun (WGS) entry which is preliminary data.</text>
</comment>
<gene>
    <name evidence="1" type="ORF">RF11_09679</name>
</gene>
<name>A0A0C2MSZ7_THEKT</name>
<proteinExistence type="predicted"/>
<dbReference type="AlphaFoldDB" id="A0A0C2MSZ7"/>
<reference evidence="1 2" key="1">
    <citation type="journal article" date="2014" name="Genome Biol. Evol.">
        <title>The genome of the myxosporean Thelohanellus kitauei shows adaptations to nutrient acquisition within its fish host.</title>
        <authorList>
            <person name="Yang Y."/>
            <person name="Xiong J."/>
            <person name="Zhou Z."/>
            <person name="Huo F."/>
            <person name="Miao W."/>
            <person name="Ran C."/>
            <person name="Liu Y."/>
            <person name="Zhang J."/>
            <person name="Feng J."/>
            <person name="Wang M."/>
            <person name="Wang M."/>
            <person name="Wang L."/>
            <person name="Yao B."/>
        </authorList>
    </citation>
    <scope>NUCLEOTIDE SEQUENCE [LARGE SCALE GENOMIC DNA]</scope>
    <source>
        <strain evidence="1">Wuqing</strain>
    </source>
</reference>
<evidence type="ECO:0000313" key="1">
    <source>
        <dbReference type="EMBL" id="KII70416.1"/>
    </source>
</evidence>
<organism evidence="1 2">
    <name type="scientific">Thelohanellus kitauei</name>
    <name type="common">Myxosporean</name>
    <dbReference type="NCBI Taxonomy" id="669202"/>
    <lineage>
        <taxon>Eukaryota</taxon>
        <taxon>Metazoa</taxon>
        <taxon>Cnidaria</taxon>
        <taxon>Myxozoa</taxon>
        <taxon>Myxosporea</taxon>
        <taxon>Bivalvulida</taxon>
        <taxon>Platysporina</taxon>
        <taxon>Myxobolidae</taxon>
        <taxon>Thelohanellus</taxon>
    </lineage>
</organism>
<dbReference type="Proteomes" id="UP000031668">
    <property type="component" value="Unassembled WGS sequence"/>
</dbReference>
<sequence>MVDFIKDIFKDEKEQKLLSSLSCDTNINWYSDFDLTTICSNFQYDVSFKFFFNPISLIKWFASKIPLPNVENTNEKHLTTTDNSVELEDLNDSNINYGVLRSELRLQEQSSPINENNPQVRQSIDDLSTTITTSTCVLMLVVPKKS</sequence>
<evidence type="ECO:0000313" key="2">
    <source>
        <dbReference type="Proteomes" id="UP000031668"/>
    </source>
</evidence>
<keyword evidence="2" id="KW-1185">Reference proteome</keyword>
<accession>A0A0C2MSZ7</accession>
<protein>
    <submittedName>
        <fullName evidence="1">Uncharacterized protein</fullName>
    </submittedName>
</protein>